<name>A0ABD0KPA3_9CAEN</name>
<dbReference type="EMBL" id="JACVVK020000147">
    <property type="protein sequence ID" value="KAK7488743.1"/>
    <property type="molecule type" value="Genomic_DNA"/>
</dbReference>
<dbReference type="PANTHER" id="PTHR24394:SF29">
    <property type="entry name" value="MYONEURIN"/>
    <property type="match status" value="1"/>
</dbReference>
<evidence type="ECO:0000313" key="11">
    <source>
        <dbReference type="EMBL" id="KAK7488743.1"/>
    </source>
</evidence>
<gene>
    <name evidence="11" type="ORF">BaRGS_00020040</name>
</gene>
<feature type="domain" description="C2H2-type" evidence="10">
    <location>
        <begin position="38"/>
        <end position="65"/>
    </location>
</feature>
<evidence type="ECO:0000256" key="9">
    <source>
        <dbReference type="PROSITE-ProRule" id="PRU00042"/>
    </source>
</evidence>
<evidence type="ECO:0000256" key="5">
    <source>
        <dbReference type="ARBA" id="ARBA00022833"/>
    </source>
</evidence>
<organism evidence="11 12">
    <name type="scientific">Batillaria attramentaria</name>
    <dbReference type="NCBI Taxonomy" id="370345"/>
    <lineage>
        <taxon>Eukaryota</taxon>
        <taxon>Metazoa</taxon>
        <taxon>Spiralia</taxon>
        <taxon>Lophotrochozoa</taxon>
        <taxon>Mollusca</taxon>
        <taxon>Gastropoda</taxon>
        <taxon>Caenogastropoda</taxon>
        <taxon>Sorbeoconcha</taxon>
        <taxon>Cerithioidea</taxon>
        <taxon>Batillariidae</taxon>
        <taxon>Batillaria</taxon>
    </lineage>
</organism>
<keyword evidence="5" id="KW-0862">Zinc</keyword>
<evidence type="ECO:0000256" key="6">
    <source>
        <dbReference type="ARBA" id="ARBA00023015"/>
    </source>
</evidence>
<evidence type="ECO:0000256" key="4">
    <source>
        <dbReference type="ARBA" id="ARBA00022771"/>
    </source>
</evidence>
<keyword evidence="12" id="KW-1185">Reference proteome</keyword>
<dbReference type="SUPFAM" id="SSF57667">
    <property type="entry name" value="beta-beta-alpha zinc fingers"/>
    <property type="match status" value="2"/>
</dbReference>
<feature type="domain" description="C2H2-type" evidence="10">
    <location>
        <begin position="10"/>
        <end position="37"/>
    </location>
</feature>
<dbReference type="Proteomes" id="UP001519460">
    <property type="component" value="Unassembled WGS sequence"/>
</dbReference>
<dbReference type="PROSITE" id="PS50157">
    <property type="entry name" value="ZINC_FINGER_C2H2_2"/>
    <property type="match status" value="3"/>
</dbReference>
<reference evidence="11 12" key="1">
    <citation type="journal article" date="2023" name="Sci. Data">
        <title>Genome assembly of the Korean intertidal mud-creeper Batillaria attramentaria.</title>
        <authorList>
            <person name="Patra A.K."/>
            <person name="Ho P.T."/>
            <person name="Jun S."/>
            <person name="Lee S.J."/>
            <person name="Kim Y."/>
            <person name="Won Y.J."/>
        </authorList>
    </citation>
    <scope>NUCLEOTIDE SEQUENCE [LARGE SCALE GENOMIC DNA]</scope>
    <source>
        <strain evidence="11">Wonlab-2016</strain>
    </source>
</reference>
<keyword evidence="4 9" id="KW-0863">Zinc-finger</keyword>
<dbReference type="FunFam" id="3.30.160.60:FF:000099">
    <property type="entry name" value="Zinc finger protein 79"/>
    <property type="match status" value="1"/>
</dbReference>
<dbReference type="PANTHER" id="PTHR24394">
    <property type="entry name" value="ZINC FINGER PROTEIN"/>
    <property type="match status" value="1"/>
</dbReference>
<evidence type="ECO:0000259" key="10">
    <source>
        <dbReference type="PROSITE" id="PS50157"/>
    </source>
</evidence>
<protein>
    <recommendedName>
        <fullName evidence="10">C2H2-type domain-containing protein</fullName>
    </recommendedName>
</protein>
<keyword evidence="2" id="KW-0479">Metal-binding</keyword>
<keyword evidence="8" id="KW-0539">Nucleus</keyword>
<evidence type="ECO:0000256" key="3">
    <source>
        <dbReference type="ARBA" id="ARBA00022737"/>
    </source>
</evidence>
<evidence type="ECO:0000256" key="2">
    <source>
        <dbReference type="ARBA" id="ARBA00022723"/>
    </source>
</evidence>
<keyword evidence="7" id="KW-0804">Transcription</keyword>
<feature type="domain" description="C2H2-type" evidence="10">
    <location>
        <begin position="66"/>
        <end position="94"/>
    </location>
</feature>
<keyword evidence="6" id="KW-0805">Transcription regulation</keyword>
<proteinExistence type="predicted"/>
<dbReference type="PROSITE" id="PS00028">
    <property type="entry name" value="ZINC_FINGER_C2H2_1"/>
    <property type="match status" value="3"/>
</dbReference>
<feature type="non-terminal residue" evidence="11">
    <location>
        <position position="125"/>
    </location>
</feature>
<comment type="caution">
    <text evidence="11">The sequence shown here is derived from an EMBL/GenBank/DDBJ whole genome shotgun (WGS) entry which is preliminary data.</text>
</comment>
<keyword evidence="3" id="KW-0677">Repeat</keyword>
<dbReference type="InterPro" id="IPR036236">
    <property type="entry name" value="Znf_C2H2_sf"/>
</dbReference>
<dbReference type="FunFam" id="3.30.160.60:FF:000016">
    <property type="entry name" value="zinc finger protein 37 homolog"/>
    <property type="match status" value="1"/>
</dbReference>
<evidence type="ECO:0000313" key="12">
    <source>
        <dbReference type="Proteomes" id="UP001519460"/>
    </source>
</evidence>
<dbReference type="InterPro" id="IPR013087">
    <property type="entry name" value="Znf_C2H2_type"/>
</dbReference>
<evidence type="ECO:0000256" key="8">
    <source>
        <dbReference type="ARBA" id="ARBA00023242"/>
    </source>
</evidence>
<accession>A0ABD0KPA3</accession>
<dbReference type="SMART" id="SM00355">
    <property type="entry name" value="ZnF_C2H2"/>
    <property type="match status" value="3"/>
</dbReference>
<dbReference type="GO" id="GO:0005634">
    <property type="term" value="C:nucleus"/>
    <property type="evidence" value="ECO:0007669"/>
    <property type="project" value="UniProtKB-SubCell"/>
</dbReference>
<comment type="subcellular location">
    <subcellularLocation>
        <location evidence="1">Nucleus</location>
    </subcellularLocation>
</comment>
<dbReference type="Pfam" id="PF00096">
    <property type="entry name" value="zf-C2H2"/>
    <property type="match status" value="3"/>
</dbReference>
<dbReference type="GO" id="GO:0008270">
    <property type="term" value="F:zinc ion binding"/>
    <property type="evidence" value="ECO:0007669"/>
    <property type="project" value="UniProtKB-KW"/>
</dbReference>
<sequence length="125" mass="14138">MKVHTGEKPFPCDQCNKAFAHASDLIRHKVIHTGEKPYECSSCQMRFSDPSSRRRHEREHLGAKPYTCHLCTEGFKRAGQLRAHLFRRHGGLKEGVEFHIQEGPEPVCYRIELHDAQGSGDGTAA</sequence>
<dbReference type="Gene3D" id="3.30.160.60">
    <property type="entry name" value="Classic Zinc Finger"/>
    <property type="match status" value="3"/>
</dbReference>
<dbReference type="AlphaFoldDB" id="A0ABD0KPA3"/>
<evidence type="ECO:0000256" key="1">
    <source>
        <dbReference type="ARBA" id="ARBA00004123"/>
    </source>
</evidence>
<evidence type="ECO:0000256" key="7">
    <source>
        <dbReference type="ARBA" id="ARBA00023163"/>
    </source>
</evidence>